<feature type="region of interest" description="Disordered" evidence="1">
    <location>
        <begin position="1"/>
        <end position="27"/>
    </location>
</feature>
<name>A0A1I5Z2S6_9PSEU</name>
<organism evidence="2 3">
    <name type="scientific">Amycolatopsis arida</name>
    <dbReference type="NCBI Taxonomy" id="587909"/>
    <lineage>
        <taxon>Bacteria</taxon>
        <taxon>Bacillati</taxon>
        <taxon>Actinomycetota</taxon>
        <taxon>Actinomycetes</taxon>
        <taxon>Pseudonocardiales</taxon>
        <taxon>Pseudonocardiaceae</taxon>
        <taxon>Amycolatopsis</taxon>
    </lineage>
</organism>
<dbReference type="EMBL" id="FOWW01000008">
    <property type="protein sequence ID" value="SFQ50786.1"/>
    <property type="molecule type" value="Genomic_DNA"/>
</dbReference>
<dbReference type="Proteomes" id="UP000198727">
    <property type="component" value="Unassembled WGS sequence"/>
</dbReference>
<proteinExistence type="predicted"/>
<sequence>MLTPQQASDLAGLSSPEADTADKIGPRCEWDQPGGGLFTISFITVGGGGLSGTYQSHAELPMPYFEPVDVNGYPGVFADQVDRRSYGACGLSVGVRDDVLLKVFSGFERDSPHYGDPCPVVKKAAEMAITTMEGGA</sequence>
<dbReference type="AlphaFoldDB" id="A0A1I5Z2S6"/>
<dbReference type="InterPro" id="IPR024520">
    <property type="entry name" value="DUF3558"/>
</dbReference>
<reference evidence="3" key="1">
    <citation type="submission" date="2016-10" db="EMBL/GenBank/DDBJ databases">
        <authorList>
            <person name="Varghese N."/>
            <person name="Submissions S."/>
        </authorList>
    </citation>
    <scope>NUCLEOTIDE SEQUENCE [LARGE SCALE GENOMIC DNA]</scope>
    <source>
        <strain evidence="3">CGMCC 4.5579</strain>
    </source>
</reference>
<evidence type="ECO:0000313" key="2">
    <source>
        <dbReference type="EMBL" id="SFQ50786.1"/>
    </source>
</evidence>
<evidence type="ECO:0000256" key="1">
    <source>
        <dbReference type="SAM" id="MobiDB-lite"/>
    </source>
</evidence>
<evidence type="ECO:0008006" key="4">
    <source>
        <dbReference type="Google" id="ProtNLM"/>
    </source>
</evidence>
<dbReference type="STRING" id="587909.SAMN05421810_108170"/>
<dbReference type="Pfam" id="PF12079">
    <property type="entry name" value="DUF3558"/>
    <property type="match status" value="1"/>
</dbReference>
<evidence type="ECO:0000313" key="3">
    <source>
        <dbReference type="Proteomes" id="UP000198727"/>
    </source>
</evidence>
<protein>
    <recommendedName>
        <fullName evidence="4">DUF3558 domain-containing protein</fullName>
    </recommendedName>
</protein>
<keyword evidence="3" id="KW-1185">Reference proteome</keyword>
<gene>
    <name evidence="2" type="ORF">SAMN05421810_108170</name>
</gene>
<accession>A0A1I5Z2S6</accession>